<dbReference type="Proteomes" id="UP000092611">
    <property type="component" value="Unassembled WGS sequence"/>
</dbReference>
<dbReference type="OrthoDB" id="9783876at2"/>
<protein>
    <submittedName>
        <fullName evidence="5">AraC family transcriptional regulator</fullName>
    </submittedName>
</protein>
<keyword evidence="2" id="KW-0238">DNA-binding</keyword>
<dbReference type="InterPro" id="IPR009057">
    <property type="entry name" value="Homeodomain-like_sf"/>
</dbReference>
<dbReference type="PROSITE" id="PS00041">
    <property type="entry name" value="HTH_ARAC_FAMILY_1"/>
    <property type="match status" value="1"/>
</dbReference>
<dbReference type="GO" id="GO:0000976">
    <property type="term" value="F:transcription cis-regulatory region binding"/>
    <property type="evidence" value="ECO:0007669"/>
    <property type="project" value="TreeGrafter"/>
</dbReference>
<dbReference type="PROSITE" id="PS01124">
    <property type="entry name" value="HTH_ARAC_FAMILY_2"/>
    <property type="match status" value="1"/>
</dbReference>
<evidence type="ECO:0000313" key="5">
    <source>
        <dbReference type="EMBL" id="OBX47340.1"/>
    </source>
</evidence>
<dbReference type="PRINTS" id="PR00032">
    <property type="entry name" value="HTHARAC"/>
</dbReference>
<gene>
    <name evidence="5" type="ORF">A9Z62_00890</name>
</gene>
<dbReference type="PANTHER" id="PTHR47894:SF4">
    <property type="entry name" value="HTH-TYPE TRANSCRIPTIONAL REGULATOR GADX"/>
    <property type="match status" value="1"/>
</dbReference>
<dbReference type="InterPro" id="IPR018062">
    <property type="entry name" value="HTH_AraC-typ_CS"/>
</dbReference>
<dbReference type="AlphaFoldDB" id="A0A1B8PF50"/>
<evidence type="ECO:0000256" key="1">
    <source>
        <dbReference type="ARBA" id="ARBA00023015"/>
    </source>
</evidence>
<sequence length="271" mass="31220">MTALLQGIFMPIRPNLAEKNTIIQRHKLKLDKSYFTQPTVIWVRRGRKILRWINGEKIIQAGEMIMLAGNQRFDVINEPDEIGVYQADWLSIDNAVVERFFGLLSDPKTFESLFHLPAHPFIQQAFSIVSKALSSDEIPDRIVEIRLWELLAWLSEQGGIFNPFSTPSLKCQISKKISENFEYHWKIGDIAKSLNTSEATLRRHLAAEKTSFREVLTTVRMMRALNLLQLTQRPISQIAYEVGYESHSRFSVKFKQHFGCSPLEVRQSSAV</sequence>
<dbReference type="SUPFAM" id="SSF46689">
    <property type="entry name" value="Homeodomain-like"/>
    <property type="match status" value="1"/>
</dbReference>
<comment type="caution">
    <text evidence="5">The sequence shown here is derived from an EMBL/GenBank/DDBJ whole genome shotgun (WGS) entry which is preliminary data.</text>
</comment>
<organism evidence="5 6">
    <name type="scientific">Haemophilus haemolyticus</name>
    <dbReference type="NCBI Taxonomy" id="726"/>
    <lineage>
        <taxon>Bacteria</taxon>
        <taxon>Pseudomonadati</taxon>
        <taxon>Pseudomonadota</taxon>
        <taxon>Gammaproteobacteria</taxon>
        <taxon>Pasteurellales</taxon>
        <taxon>Pasteurellaceae</taxon>
        <taxon>Haemophilus</taxon>
    </lineage>
</organism>
<evidence type="ECO:0000256" key="2">
    <source>
        <dbReference type="ARBA" id="ARBA00023125"/>
    </source>
</evidence>
<keyword evidence="3" id="KW-0804">Transcription</keyword>
<evidence type="ECO:0000259" key="4">
    <source>
        <dbReference type="PROSITE" id="PS01124"/>
    </source>
</evidence>
<dbReference type="GO" id="GO:0003700">
    <property type="term" value="F:DNA-binding transcription factor activity"/>
    <property type="evidence" value="ECO:0007669"/>
    <property type="project" value="InterPro"/>
</dbReference>
<dbReference type="GO" id="GO:0005829">
    <property type="term" value="C:cytosol"/>
    <property type="evidence" value="ECO:0007669"/>
    <property type="project" value="TreeGrafter"/>
</dbReference>
<dbReference type="Gene3D" id="1.10.10.60">
    <property type="entry name" value="Homeodomain-like"/>
    <property type="match status" value="1"/>
</dbReference>
<proteinExistence type="predicted"/>
<accession>A0A1B8PF50</accession>
<name>A0A1B8PF50_HAEHA</name>
<keyword evidence="1" id="KW-0805">Transcription regulation</keyword>
<evidence type="ECO:0000256" key="3">
    <source>
        <dbReference type="ARBA" id="ARBA00023163"/>
    </source>
</evidence>
<feature type="domain" description="HTH araC/xylS-type" evidence="4">
    <location>
        <begin position="171"/>
        <end position="268"/>
    </location>
</feature>
<dbReference type="InterPro" id="IPR020449">
    <property type="entry name" value="Tscrpt_reg_AraC-type_HTH"/>
</dbReference>
<dbReference type="InterPro" id="IPR018060">
    <property type="entry name" value="HTH_AraC"/>
</dbReference>
<evidence type="ECO:0000313" key="6">
    <source>
        <dbReference type="Proteomes" id="UP000092611"/>
    </source>
</evidence>
<dbReference type="SMART" id="SM00342">
    <property type="entry name" value="HTH_ARAC"/>
    <property type="match status" value="1"/>
</dbReference>
<dbReference type="PANTHER" id="PTHR47894">
    <property type="entry name" value="HTH-TYPE TRANSCRIPTIONAL REGULATOR GADX"/>
    <property type="match status" value="1"/>
</dbReference>
<dbReference type="EMBL" id="LZDL01000012">
    <property type="protein sequence ID" value="OBX47340.1"/>
    <property type="molecule type" value="Genomic_DNA"/>
</dbReference>
<dbReference type="Pfam" id="PF12833">
    <property type="entry name" value="HTH_18"/>
    <property type="match status" value="1"/>
</dbReference>
<reference evidence="5 6" key="1">
    <citation type="submission" date="2016-06" db="EMBL/GenBank/DDBJ databases">
        <title>Draft genome of Haemophilus haemolyticus CCUG 24149.</title>
        <authorList>
            <person name="Engstrom-Jakobsson H."/>
            <person name="Salva-Serra F."/>
            <person name="Thorell K."/>
            <person name="Gonzales-Siles L."/>
            <person name="Karlsson R."/>
            <person name="Boulund F."/>
            <person name="Engstrand L."/>
            <person name="Kristiansson E."/>
            <person name="Moore E."/>
        </authorList>
    </citation>
    <scope>NUCLEOTIDE SEQUENCE [LARGE SCALE GENOMIC DNA]</scope>
    <source>
        <strain evidence="5 6">CCUG 24149</strain>
    </source>
</reference>